<dbReference type="PANTHER" id="PTHR10877">
    <property type="entry name" value="POLYCYSTIN FAMILY MEMBER"/>
    <property type="match status" value="1"/>
</dbReference>
<keyword evidence="2" id="KW-0472">Membrane</keyword>
<evidence type="ECO:0000313" key="3">
    <source>
        <dbReference type="EMBL" id="CAK0880924.1"/>
    </source>
</evidence>
<evidence type="ECO:0000313" key="4">
    <source>
        <dbReference type="Proteomes" id="UP001189429"/>
    </source>
</evidence>
<gene>
    <name evidence="3" type="ORF">PCOR1329_LOCUS63935</name>
</gene>
<evidence type="ECO:0008006" key="5">
    <source>
        <dbReference type="Google" id="ProtNLM"/>
    </source>
</evidence>
<dbReference type="Proteomes" id="UP001189429">
    <property type="component" value="Unassembled WGS sequence"/>
</dbReference>
<reference evidence="3" key="1">
    <citation type="submission" date="2023-10" db="EMBL/GenBank/DDBJ databases">
        <authorList>
            <person name="Chen Y."/>
            <person name="Shah S."/>
            <person name="Dougan E. K."/>
            <person name="Thang M."/>
            <person name="Chan C."/>
        </authorList>
    </citation>
    <scope>NUCLEOTIDE SEQUENCE [LARGE SCALE GENOMIC DNA]</scope>
</reference>
<keyword evidence="2" id="KW-1133">Transmembrane helix</keyword>
<keyword evidence="2" id="KW-0812">Transmembrane</keyword>
<feature type="transmembrane region" description="Helical" evidence="2">
    <location>
        <begin position="94"/>
        <end position="116"/>
    </location>
</feature>
<accession>A0ABN9W848</accession>
<feature type="region of interest" description="Disordered" evidence="1">
    <location>
        <begin position="240"/>
        <end position="261"/>
    </location>
</feature>
<sequence length="501" mass="56788">MDVHRYVVRLIPFLGALITWRVHVGRLQEFLNSDTAYKDIEEISSAIVFFSQVYCRVSAVATLLIYWRSLQLLSMYNFRLRRIGRSFALMAGKLLAYGCLMLVVFLGFFAFATALFGARYVEFHHEGIGLTTAMAMFFGDVTGVQHITDPLFKLFFGSFMIVFYIFSVQMFNAIINYAYNRVSEEMQDQFDRERRQADTKKARKELRRRLAGTRSLVTQCRRCLHRLVRPAAAKRKVGAAAGAEDASRSTEHKKSQPVLEHLDDEMREKVGKWLNGADGQHSTFKMGRVFMFFLYAITYFWFLRVNIIIPVNYEVHAALDSSIKPVAIEVPTWEENKIQYMTWDQLYRVSQVKTWMQEALPTVLFGDPPEERPPCLASWNCVIHLPSADASDRLVLLTAVRRPAAKNEGCLKSPCTDGRTPFLGGPSLVPFRQSPEAGGSSQACTEVFNVTGLPCSTSCTGGELKVQCFLEAYGVPACFSVGPLPLQEDMLDLSLRYPNRI</sequence>
<comment type="caution">
    <text evidence="3">The sequence shown here is derived from an EMBL/GenBank/DDBJ whole genome shotgun (WGS) entry which is preliminary data.</text>
</comment>
<dbReference type="InterPro" id="IPR051223">
    <property type="entry name" value="Polycystin"/>
</dbReference>
<dbReference type="PANTHER" id="PTHR10877:SF183">
    <property type="entry name" value="AT14535P-RELATED"/>
    <property type="match status" value="1"/>
</dbReference>
<protein>
    <recommendedName>
        <fullName evidence="5">Polycystin cation channel PKD1/PKD2 domain-containing protein</fullName>
    </recommendedName>
</protein>
<name>A0ABN9W848_9DINO</name>
<feature type="compositionally biased region" description="Basic and acidic residues" evidence="1">
    <location>
        <begin position="245"/>
        <end position="261"/>
    </location>
</feature>
<evidence type="ECO:0000256" key="1">
    <source>
        <dbReference type="SAM" id="MobiDB-lite"/>
    </source>
</evidence>
<feature type="transmembrane region" description="Helical" evidence="2">
    <location>
        <begin position="154"/>
        <end position="179"/>
    </location>
</feature>
<proteinExistence type="predicted"/>
<keyword evidence="4" id="KW-1185">Reference proteome</keyword>
<feature type="transmembrane region" description="Helical" evidence="2">
    <location>
        <begin position="6"/>
        <end position="24"/>
    </location>
</feature>
<dbReference type="EMBL" id="CAUYUJ010018134">
    <property type="protein sequence ID" value="CAK0880924.1"/>
    <property type="molecule type" value="Genomic_DNA"/>
</dbReference>
<organism evidence="3 4">
    <name type="scientific">Prorocentrum cordatum</name>
    <dbReference type="NCBI Taxonomy" id="2364126"/>
    <lineage>
        <taxon>Eukaryota</taxon>
        <taxon>Sar</taxon>
        <taxon>Alveolata</taxon>
        <taxon>Dinophyceae</taxon>
        <taxon>Prorocentrales</taxon>
        <taxon>Prorocentraceae</taxon>
        <taxon>Prorocentrum</taxon>
    </lineage>
</organism>
<feature type="transmembrane region" description="Helical" evidence="2">
    <location>
        <begin position="45"/>
        <end position="67"/>
    </location>
</feature>
<dbReference type="Gene3D" id="1.10.287.70">
    <property type="match status" value="1"/>
</dbReference>
<feature type="transmembrane region" description="Helical" evidence="2">
    <location>
        <begin position="289"/>
        <end position="309"/>
    </location>
</feature>
<evidence type="ECO:0000256" key="2">
    <source>
        <dbReference type="SAM" id="Phobius"/>
    </source>
</evidence>